<keyword evidence="1" id="KW-0812">Transmembrane</keyword>
<dbReference type="NCBIfam" id="TIGR02611">
    <property type="entry name" value="TIGR02611 family protein"/>
    <property type="match status" value="1"/>
</dbReference>
<feature type="transmembrane region" description="Helical" evidence="1">
    <location>
        <begin position="51"/>
        <end position="69"/>
    </location>
</feature>
<organism evidence="2 3">
    <name type="scientific">Actinokineospora bangkokensis</name>
    <dbReference type="NCBI Taxonomy" id="1193682"/>
    <lineage>
        <taxon>Bacteria</taxon>
        <taxon>Bacillati</taxon>
        <taxon>Actinomycetota</taxon>
        <taxon>Actinomycetes</taxon>
        <taxon>Pseudonocardiales</taxon>
        <taxon>Pseudonocardiaceae</taxon>
        <taxon>Actinokineospora</taxon>
    </lineage>
</organism>
<accession>A0A1Q9LSU7</accession>
<sequence length="135" mass="15061">MTEKTERKGGFRPDWVDRNATTRTVWRVGVGVVGTAVLVLGIVLIPYPGPGWLVVFAGLAILAIEFPWAQRVLTFAKSKYDAWTAWLGRQPWPIRLAVLAATGLIVLATLWLLNVFSLVGGWFNLDWPWLASPLF</sequence>
<name>A0A1Q9LSU7_9PSEU</name>
<dbReference type="OrthoDB" id="3295542at2"/>
<dbReference type="Proteomes" id="UP000186040">
    <property type="component" value="Unassembled WGS sequence"/>
</dbReference>
<dbReference type="AlphaFoldDB" id="A0A1Q9LSU7"/>
<evidence type="ECO:0000256" key="1">
    <source>
        <dbReference type="SAM" id="Phobius"/>
    </source>
</evidence>
<dbReference type="EMBL" id="MKQR01000005">
    <property type="protein sequence ID" value="OLR95064.1"/>
    <property type="molecule type" value="Genomic_DNA"/>
</dbReference>
<dbReference type="Pfam" id="PF09656">
    <property type="entry name" value="PGPGW"/>
    <property type="match status" value="1"/>
</dbReference>
<feature type="transmembrane region" description="Helical" evidence="1">
    <location>
        <begin position="25"/>
        <end position="45"/>
    </location>
</feature>
<keyword evidence="1" id="KW-0472">Membrane</keyword>
<comment type="caution">
    <text evidence="2">The sequence shown here is derived from an EMBL/GenBank/DDBJ whole genome shotgun (WGS) entry which is preliminary data.</text>
</comment>
<evidence type="ECO:0000313" key="2">
    <source>
        <dbReference type="EMBL" id="OLR95064.1"/>
    </source>
</evidence>
<reference evidence="2 3" key="1">
    <citation type="submission" date="2016-10" db="EMBL/GenBank/DDBJ databases">
        <title>The Draft Genome Sequence of Actinokineospora bangkokensis 44EHWT reveals the biosynthetic pathway of antifungal compounds Thailandins with unusual extender unit butylmalonyl-CoA.</title>
        <authorList>
            <person name="Greule A."/>
            <person name="Intra B."/>
            <person name="Flemming S."/>
            <person name="Rommel M.G."/>
            <person name="Panbangred W."/>
            <person name="Bechthold A."/>
        </authorList>
    </citation>
    <scope>NUCLEOTIDE SEQUENCE [LARGE SCALE GENOMIC DNA]</scope>
    <source>
        <strain evidence="2 3">44EHW</strain>
    </source>
</reference>
<feature type="transmembrane region" description="Helical" evidence="1">
    <location>
        <begin position="96"/>
        <end position="123"/>
    </location>
</feature>
<keyword evidence="3" id="KW-1185">Reference proteome</keyword>
<dbReference type="STRING" id="1193682.BJP25_08935"/>
<proteinExistence type="predicted"/>
<dbReference type="RefSeq" id="WP_075973298.1">
    <property type="nucleotide sequence ID" value="NZ_MKQR01000005.1"/>
</dbReference>
<evidence type="ECO:0000313" key="3">
    <source>
        <dbReference type="Proteomes" id="UP000186040"/>
    </source>
</evidence>
<gene>
    <name evidence="2" type="ORF">BJP25_08935</name>
</gene>
<dbReference type="InterPro" id="IPR019099">
    <property type="entry name" value="Uncharacterised_PGPGW_TM"/>
</dbReference>
<dbReference type="InterPro" id="IPR013434">
    <property type="entry name" value="CHP02611"/>
</dbReference>
<keyword evidence="1" id="KW-1133">Transmembrane helix</keyword>
<protein>
    <submittedName>
        <fullName evidence="2">TIGR02611 family protein</fullName>
    </submittedName>
</protein>